<dbReference type="PANTHER" id="PTHR44103">
    <property type="entry name" value="PROPROTEIN CONVERTASE P"/>
    <property type="match status" value="1"/>
</dbReference>
<reference evidence="2" key="1">
    <citation type="submission" date="2023-10" db="EMBL/GenBank/DDBJ databases">
        <authorList>
            <person name="Chen Y."/>
            <person name="Shah S."/>
            <person name="Dougan E. K."/>
            <person name="Thang M."/>
            <person name="Chan C."/>
        </authorList>
    </citation>
    <scope>NUCLEOTIDE SEQUENCE [LARGE SCALE GENOMIC DNA]</scope>
</reference>
<name>A0ABN9XEV8_9DINO</name>
<protein>
    <recommendedName>
        <fullName evidence="4">VCBS repeat-containing protein</fullName>
    </recommendedName>
</protein>
<sequence>VAWYENGGGSKGGWGDQMKISEDQQTATSVYAADIDGDGEPDVIAAGPADSTVAWYQYDKESQTWAKHALGTVEGVYYVTAADVTGDGKVDIIACSPIEGKVLLWKSKSEGGGDDRFEDPQVLTASMPGAIHAHADDIDGDGDNDVLVAAMYSDRVSLFENLGDGEFSDEQIISEQAKG</sequence>
<evidence type="ECO:0000313" key="2">
    <source>
        <dbReference type="EMBL" id="CAK0896783.1"/>
    </source>
</evidence>
<evidence type="ECO:0000256" key="1">
    <source>
        <dbReference type="ARBA" id="ARBA00022729"/>
    </source>
</evidence>
<dbReference type="Pfam" id="PF13517">
    <property type="entry name" value="FG-GAP_3"/>
    <property type="match status" value="2"/>
</dbReference>
<accession>A0ABN9XEV8</accession>
<comment type="caution">
    <text evidence="2">The sequence shown here is derived from an EMBL/GenBank/DDBJ whole genome shotgun (WGS) entry which is preliminary data.</text>
</comment>
<dbReference type="InterPro" id="IPR028994">
    <property type="entry name" value="Integrin_alpha_N"/>
</dbReference>
<dbReference type="SUPFAM" id="SSF69318">
    <property type="entry name" value="Integrin alpha N-terminal domain"/>
    <property type="match status" value="1"/>
</dbReference>
<keyword evidence="3" id="KW-1185">Reference proteome</keyword>
<evidence type="ECO:0000313" key="3">
    <source>
        <dbReference type="Proteomes" id="UP001189429"/>
    </source>
</evidence>
<gene>
    <name evidence="2" type="ORF">PCOR1329_LOCUS75148</name>
</gene>
<organism evidence="2 3">
    <name type="scientific">Prorocentrum cordatum</name>
    <dbReference type="NCBI Taxonomy" id="2364126"/>
    <lineage>
        <taxon>Eukaryota</taxon>
        <taxon>Sar</taxon>
        <taxon>Alveolata</taxon>
        <taxon>Dinophyceae</taxon>
        <taxon>Prorocentrales</taxon>
        <taxon>Prorocentraceae</taxon>
        <taxon>Prorocentrum</taxon>
    </lineage>
</organism>
<dbReference type="EMBL" id="CAUYUJ010020237">
    <property type="protein sequence ID" value="CAK0896783.1"/>
    <property type="molecule type" value="Genomic_DNA"/>
</dbReference>
<dbReference type="PANTHER" id="PTHR44103:SF1">
    <property type="entry name" value="PROPROTEIN CONVERTASE P"/>
    <property type="match status" value="1"/>
</dbReference>
<evidence type="ECO:0008006" key="4">
    <source>
        <dbReference type="Google" id="ProtNLM"/>
    </source>
</evidence>
<feature type="non-terminal residue" evidence="2">
    <location>
        <position position="179"/>
    </location>
</feature>
<proteinExistence type="predicted"/>
<dbReference type="Gene3D" id="2.130.10.130">
    <property type="entry name" value="Integrin alpha, N-terminal"/>
    <property type="match status" value="1"/>
</dbReference>
<dbReference type="Proteomes" id="UP001189429">
    <property type="component" value="Unassembled WGS sequence"/>
</dbReference>
<dbReference type="InterPro" id="IPR013517">
    <property type="entry name" value="FG-GAP"/>
</dbReference>
<feature type="non-terminal residue" evidence="2">
    <location>
        <position position="1"/>
    </location>
</feature>
<keyword evidence="1" id="KW-0732">Signal</keyword>